<evidence type="ECO:0000256" key="5">
    <source>
        <dbReference type="ARBA" id="ARBA00022946"/>
    </source>
</evidence>
<dbReference type="Proteomes" id="UP000190339">
    <property type="component" value="Unassembled WGS sequence"/>
</dbReference>
<protein>
    <submittedName>
        <fullName evidence="8">Sulfide:quinone oxidoreductase</fullName>
    </submittedName>
</protein>
<keyword evidence="5" id="KW-0809">Transit peptide</keyword>
<comment type="cofactor">
    <cofactor evidence="1">
        <name>FAD</name>
        <dbReference type="ChEBI" id="CHEBI:57692"/>
    </cofactor>
</comment>
<evidence type="ECO:0000313" key="9">
    <source>
        <dbReference type="Proteomes" id="UP000190339"/>
    </source>
</evidence>
<dbReference type="InterPro" id="IPR023753">
    <property type="entry name" value="FAD/NAD-binding_dom"/>
</dbReference>
<keyword evidence="2" id="KW-0285">Flavoprotein</keyword>
<keyword evidence="6" id="KW-0560">Oxidoreductase</keyword>
<dbReference type="AlphaFoldDB" id="A0A1T5CHE9"/>
<proteinExistence type="predicted"/>
<dbReference type="InterPro" id="IPR015904">
    <property type="entry name" value="Sulphide_quinone_reductase"/>
</dbReference>
<evidence type="ECO:0000256" key="6">
    <source>
        <dbReference type="ARBA" id="ARBA00023002"/>
    </source>
</evidence>
<dbReference type="STRING" id="561365.SAMN05660866_02292"/>
<dbReference type="RefSeq" id="WP_079512737.1">
    <property type="nucleotide sequence ID" value="NZ_FUYL01000006.1"/>
</dbReference>
<reference evidence="9" key="1">
    <citation type="submission" date="2017-02" db="EMBL/GenBank/DDBJ databases">
        <authorList>
            <person name="Varghese N."/>
            <person name="Submissions S."/>
        </authorList>
    </citation>
    <scope>NUCLEOTIDE SEQUENCE [LARGE SCALE GENOMIC DNA]</scope>
    <source>
        <strain evidence="9">DSM 23546</strain>
    </source>
</reference>
<keyword evidence="3" id="KW-0874">Quinone</keyword>
<dbReference type="EMBL" id="FUYL01000006">
    <property type="protein sequence ID" value="SKB58741.1"/>
    <property type="molecule type" value="Genomic_DNA"/>
</dbReference>
<dbReference type="Pfam" id="PF07992">
    <property type="entry name" value="Pyr_redox_2"/>
    <property type="match status" value="1"/>
</dbReference>
<dbReference type="GO" id="GO:0070221">
    <property type="term" value="P:sulfide oxidation, using sulfide:quinone oxidoreductase"/>
    <property type="evidence" value="ECO:0007669"/>
    <property type="project" value="TreeGrafter"/>
</dbReference>
<dbReference type="Gene3D" id="3.50.50.60">
    <property type="entry name" value="FAD/NAD(P)-binding domain"/>
    <property type="match status" value="2"/>
</dbReference>
<dbReference type="OrthoDB" id="9805710at2"/>
<dbReference type="SUPFAM" id="SSF51905">
    <property type="entry name" value="FAD/NAD(P)-binding domain"/>
    <property type="match status" value="2"/>
</dbReference>
<feature type="domain" description="FAD/NAD(P)-binding" evidence="7">
    <location>
        <begin position="3"/>
        <end position="121"/>
    </location>
</feature>
<evidence type="ECO:0000256" key="3">
    <source>
        <dbReference type="ARBA" id="ARBA00022719"/>
    </source>
</evidence>
<gene>
    <name evidence="8" type="ORF">SAMN05660866_02292</name>
</gene>
<sequence>MTKILIIGGGTAGITVAAQLIRKLKKVHIELFEPSKYHYYQPLYTLVGAGTDKKEKTIKETSKLIPKGVIWNQQKILGFKPKENIVIGEDCKEYVYDYLIVAPGIQLNWHLVKGLTETMGKNGVCSVYGYQESEETFSSLKAFKGGNALFTSPNTPVKCGGAPQKIMYLTEAYLRKKGLRNTTNVIFASGGSKLFSVPGYTEALQKIIDNRKIKTHFSHNLIKVDGQKKEATFTVKMFEGDQQVGMEEKIISFDLLHVAPPQSAPDIITESELAIQDGKLKGWLNVDHYTLQHNSFPNVFGLGDVCGLPTGKTGAAIRKQVPVVVNNVQRLLERKEVNGKFKYNGYSACPILTDYKHVLMAEFEYGYKPKSSFFFDTTKPRWSMYLLKHFYLPWYYWNRMLKGRN</sequence>
<dbReference type="PANTHER" id="PTHR10632:SF2">
    <property type="entry name" value="SULFIDE:QUINONE OXIDOREDUCTASE, MITOCHONDRIAL"/>
    <property type="match status" value="1"/>
</dbReference>
<evidence type="ECO:0000259" key="7">
    <source>
        <dbReference type="Pfam" id="PF07992"/>
    </source>
</evidence>
<evidence type="ECO:0000313" key="8">
    <source>
        <dbReference type="EMBL" id="SKB58741.1"/>
    </source>
</evidence>
<dbReference type="GO" id="GO:0070224">
    <property type="term" value="F:sulfide:quinone oxidoreductase activity"/>
    <property type="evidence" value="ECO:0007669"/>
    <property type="project" value="TreeGrafter"/>
</dbReference>
<evidence type="ECO:0000256" key="4">
    <source>
        <dbReference type="ARBA" id="ARBA00022827"/>
    </source>
</evidence>
<dbReference type="PANTHER" id="PTHR10632">
    <property type="entry name" value="SULFIDE:QUINONE OXIDOREDUCTASE"/>
    <property type="match status" value="1"/>
</dbReference>
<dbReference type="FunFam" id="3.50.50.60:FF:000034">
    <property type="entry name" value="sulfide:quinone oxidoreductase, mitochondrial"/>
    <property type="match status" value="1"/>
</dbReference>
<keyword evidence="4" id="KW-0274">FAD</keyword>
<dbReference type="InterPro" id="IPR036188">
    <property type="entry name" value="FAD/NAD-bd_sf"/>
</dbReference>
<dbReference type="GO" id="GO:0048038">
    <property type="term" value="F:quinone binding"/>
    <property type="evidence" value="ECO:0007669"/>
    <property type="project" value="UniProtKB-KW"/>
</dbReference>
<evidence type="ECO:0000256" key="2">
    <source>
        <dbReference type="ARBA" id="ARBA00022630"/>
    </source>
</evidence>
<name>A0A1T5CHE9_9FLAO</name>
<organism evidence="8 9">
    <name type="scientific">Maribacter arcticus</name>
    <dbReference type="NCBI Taxonomy" id="561365"/>
    <lineage>
        <taxon>Bacteria</taxon>
        <taxon>Pseudomonadati</taxon>
        <taxon>Bacteroidota</taxon>
        <taxon>Flavobacteriia</taxon>
        <taxon>Flavobacteriales</taxon>
        <taxon>Flavobacteriaceae</taxon>
        <taxon>Maribacter</taxon>
    </lineage>
</organism>
<evidence type="ECO:0000256" key="1">
    <source>
        <dbReference type="ARBA" id="ARBA00001974"/>
    </source>
</evidence>
<accession>A0A1T5CHE9</accession>
<keyword evidence="9" id="KW-1185">Reference proteome</keyword>
<dbReference type="GO" id="GO:0071949">
    <property type="term" value="F:FAD binding"/>
    <property type="evidence" value="ECO:0007669"/>
    <property type="project" value="TreeGrafter"/>
</dbReference>